<dbReference type="GeneID" id="13795763"/>
<keyword evidence="3 6" id="KW-0812">Transmembrane</keyword>
<dbReference type="STRING" id="1237085.Ngar_c19000"/>
<feature type="transmembrane region" description="Helical" evidence="6">
    <location>
        <begin position="114"/>
        <end position="132"/>
    </location>
</feature>
<dbReference type="PANTHER" id="PTHR38825">
    <property type="entry name" value="LYSINE EXPORTER PROTEIN (LYSE/YGGA)"/>
    <property type="match status" value="1"/>
</dbReference>
<evidence type="ECO:0000256" key="6">
    <source>
        <dbReference type="SAM" id="Phobius"/>
    </source>
</evidence>
<feature type="transmembrane region" description="Helical" evidence="6">
    <location>
        <begin position="6"/>
        <end position="31"/>
    </location>
</feature>
<reference evidence="7 8" key="1">
    <citation type="journal article" date="2012" name="Environ. Microbiol.">
        <title>The genome of the ammonia-oxidizing Candidatus Nitrososphaera gargensis: insights into metabolic versatility and environmental adaptations.</title>
        <authorList>
            <person name="Spang A."/>
            <person name="Poehlein A."/>
            <person name="Offre P."/>
            <person name="Zumbragel S."/>
            <person name="Haider S."/>
            <person name="Rychlik N."/>
            <person name="Nowka B."/>
            <person name="Schmeisser C."/>
            <person name="Lebedeva E.V."/>
            <person name="Rattei T."/>
            <person name="Bohm C."/>
            <person name="Schmid M."/>
            <person name="Galushko A."/>
            <person name="Hatzenpichler R."/>
            <person name="Weinmaier T."/>
            <person name="Daniel R."/>
            <person name="Schleper C."/>
            <person name="Spieck E."/>
            <person name="Streit W."/>
            <person name="Wagner M."/>
        </authorList>
    </citation>
    <scope>NUCLEOTIDE SEQUENCE [LARGE SCALE GENOMIC DNA]</scope>
    <source>
        <strain evidence="8">Ga9.2</strain>
    </source>
</reference>
<dbReference type="PANTHER" id="PTHR38825:SF1">
    <property type="entry name" value="TRANSPORTER, LYSE FAMILY"/>
    <property type="match status" value="1"/>
</dbReference>
<accession>K0IKC8</accession>
<dbReference type="AlphaFoldDB" id="K0IKC8"/>
<dbReference type="RefSeq" id="WP_015019369.1">
    <property type="nucleotide sequence ID" value="NC_018719.1"/>
</dbReference>
<dbReference type="HOGENOM" id="CLU_104651_0_0_2"/>
<feature type="transmembrane region" description="Helical" evidence="6">
    <location>
        <begin position="43"/>
        <end position="68"/>
    </location>
</feature>
<keyword evidence="2" id="KW-1003">Cell membrane</keyword>
<organism evidence="7 8">
    <name type="scientific">Nitrososphaera gargensis (strain Ga9.2)</name>
    <dbReference type="NCBI Taxonomy" id="1237085"/>
    <lineage>
        <taxon>Archaea</taxon>
        <taxon>Nitrososphaerota</taxon>
        <taxon>Nitrososphaeria</taxon>
        <taxon>Nitrososphaerales</taxon>
        <taxon>Nitrososphaeraceae</taxon>
        <taxon>Nitrososphaera</taxon>
    </lineage>
</organism>
<keyword evidence="5 6" id="KW-0472">Membrane</keyword>
<proteinExistence type="predicted"/>
<dbReference type="OrthoDB" id="121309at2157"/>
<dbReference type="GO" id="GO:0006865">
    <property type="term" value="P:amino acid transport"/>
    <property type="evidence" value="ECO:0007669"/>
    <property type="project" value="InterPro"/>
</dbReference>
<keyword evidence="4 6" id="KW-1133">Transmembrane helix</keyword>
<evidence type="ECO:0000256" key="4">
    <source>
        <dbReference type="ARBA" id="ARBA00022989"/>
    </source>
</evidence>
<dbReference type="InterPro" id="IPR001123">
    <property type="entry name" value="LeuE-type"/>
</dbReference>
<protein>
    <submittedName>
        <fullName evidence="7">L-lysine exporter family protein</fullName>
    </submittedName>
</protein>
<keyword evidence="8" id="KW-1185">Reference proteome</keyword>
<comment type="subcellular location">
    <subcellularLocation>
        <location evidence="1">Cell membrane</location>
        <topology evidence="1">Multi-pass membrane protein</topology>
    </subcellularLocation>
</comment>
<dbReference type="GO" id="GO:0005886">
    <property type="term" value="C:plasma membrane"/>
    <property type="evidence" value="ECO:0007669"/>
    <property type="project" value="UniProtKB-SubCell"/>
</dbReference>
<feature type="transmembrane region" description="Helical" evidence="6">
    <location>
        <begin position="187"/>
        <end position="210"/>
    </location>
</feature>
<gene>
    <name evidence="7" type="primary">lysE</name>
    <name evidence="7" type="ordered locus">Ngar_c19000</name>
</gene>
<feature type="transmembrane region" description="Helical" evidence="6">
    <location>
        <begin position="74"/>
        <end position="94"/>
    </location>
</feature>
<sequence>MSVLDFGVEVIAISASGVLAPGPLFFTNLLYGTRQGMRSGIKVAYGHTVVELPLIILLAAGLFTSAAISQYAGAIGLIGGIGILGFASLQIAGVVARRKDVQAAPVMASGKSPFVAGIALSALNPFFLVWWFTVGLKLIADSAAFGLAAGIMILFALHIWMDYAWLAGTAYLASKGSSVIKSKYYPLLLIALAAVLLYYGTTFVLSSLFADM</sequence>
<dbReference type="InParanoid" id="K0IKC8"/>
<dbReference type="Pfam" id="PF01810">
    <property type="entry name" value="LysE"/>
    <property type="match status" value="1"/>
</dbReference>
<feature type="transmembrane region" description="Helical" evidence="6">
    <location>
        <begin position="144"/>
        <end position="166"/>
    </location>
</feature>
<evidence type="ECO:0000256" key="3">
    <source>
        <dbReference type="ARBA" id="ARBA00022692"/>
    </source>
</evidence>
<evidence type="ECO:0000256" key="1">
    <source>
        <dbReference type="ARBA" id="ARBA00004651"/>
    </source>
</evidence>
<dbReference type="Proteomes" id="UP000008037">
    <property type="component" value="Chromosome"/>
</dbReference>
<dbReference type="KEGG" id="nga:Ngar_c19000"/>
<evidence type="ECO:0000313" key="7">
    <source>
        <dbReference type="EMBL" id="AFU58832.1"/>
    </source>
</evidence>
<evidence type="ECO:0000313" key="8">
    <source>
        <dbReference type="Proteomes" id="UP000008037"/>
    </source>
</evidence>
<evidence type="ECO:0000256" key="2">
    <source>
        <dbReference type="ARBA" id="ARBA00022475"/>
    </source>
</evidence>
<evidence type="ECO:0000256" key="5">
    <source>
        <dbReference type="ARBA" id="ARBA00023136"/>
    </source>
</evidence>
<dbReference type="EMBL" id="CP002408">
    <property type="protein sequence ID" value="AFU58832.1"/>
    <property type="molecule type" value="Genomic_DNA"/>
</dbReference>
<name>K0IKC8_NITGG</name>